<keyword evidence="2" id="KW-1185">Reference proteome</keyword>
<name>A0A9K3ISA5_HELAN</name>
<accession>A0A9K3ISA5</accession>
<dbReference type="Gramene" id="mRNA:HanXRQr2_Chr06g0252781">
    <property type="protein sequence ID" value="mRNA:HanXRQr2_Chr06g0252781"/>
    <property type="gene ID" value="HanXRQr2_Chr06g0252781"/>
</dbReference>
<gene>
    <name evidence="1" type="ORF">HanXRQr2_Chr06g0252781</name>
</gene>
<proteinExistence type="predicted"/>
<reference evidence="1" key="1">
    <citation type="journal article" date="2017" name="Nature">
        <title>The sunflower genome provides insights into oil metabolism, flowering and Asterid evolution.</title>
        <authorList>
            <person name="Badouin H."/>
            <person name="Gouzy J."/>
            <person name="Grassa C.J."/>
            <person name="Murat F."/>
            <person name="Staton S.E."/>
            <person name="Cottret L."/>
            <person name="Lelandais-Briere C."/>
            <person name="Owens G.L."/>
            <person name="Carrere S."/>
            <person name="Mayjonade B."/>
            <person name="Legrand L."/>
            <person name="Gill N."/>
            <person name="Kane N.C."/>
            <person name="Bowers J.E."/>
            <person name="Hubner S."/>
            <person name="Bellec A."/>
            <person name="Berard A."/>
            <person name="Berges H."/>
            <person name="Blanchet N."/>
            <person name="Boniface M.C."/>
            <person name="Brunel D."/>
            <person name="Catrice O."/>
            <person name="Chaidir N."/>
            <person name="Claudel C."/>
            <person name="Donnadieu C."/>
            <person name="Faraut T."/>
            <person name="Fievet G."/>
            <person name="Helmstetter N."/>
            <person name="King M."/>
            <person name="Knapp S.J."/>
            <person name="Lai Z."/>
            <person name="Le Paslier M.C."/>
            <person name="Lippi Y."/>
            <person name="Lorenzon L."/>
            <person name="Mandel J.R."/>
            <person name="Marage G."/>
            <person name="Marchand G."/>
            <person name="Marquand E."/>
            <person name="Bret-Mestries E."/>
            <person name="Morien E."/>
            <person name="Nambeesan S."/>
            <person name="Nguyen T."/>
            <person name="Pegot-Espagnet P."/>
            <person name="Pouilly N."/>
            <person name="Raftis F."/>
            <person name="Sallet E."/>
            <person name="Schiex T."/>
            <person name="Thomas J."/>
            <person name="Vandecasteele C."/>
            <person name="Vares D."/>
            <person name="Vear F."/>
            <person name="Vautrin S."/>
            <person name="Crespi M."/>
            <person name="Mangin B."/>
            <person name="Burke J.M."/>
            <person name="Salse J."/>
            <person name="Munos S."/>
            <person name="Vincourt P."/>
            <person name="Rieseberg L.H."/>
            <person name="Langlade N.B."/>
        </authorList>
    </citation>
    <scope>NUCLEOTIDE SEQUENCE</scope>
    <source>
        <tissue evidence="1">Leaves</tissue>
    </source>
</reference>
<protein>
    <submittedName>
        <fullName evidence="1">Uncharacterized protein</fullName>
    </submittedName>
</protein>
<organism evidence="1 2">
    <name type="scientific">Helianthus annuus</name>
    <name type="common">Common sunflower</name>
    <dbReference type="NCBI Taxonomy" id="4232"/>
    <lineage>
        <taxon>Eukaryota</taxon>
        <taxon>Viridiplantae</taxon>
        <taxon>Streptophyta</taxon>
        <taxon>Embryophyta</taxon>
        <taxon>Tracheophyta</taxon>
        <taxon>Spermatophyta</taxon>
        <taxon>Magnoliopsida</taxon>
        <taxon>eudicotyledons</taxon>
        <taxon>Gunneridae</taxon>
        <taxon>Pentapetalae</taxon>
        <taxon>asterids</taxon>
        <taxon>campanulids</taxon>
        <taxon>Asterales</taxon>
        <taxon>Asteraceae</taxon>
        <taxon>Asteroideae</taxon>
        <taxon>Heliantheae alliance</taxon>
        <taxon>Heliantheae</taxon>
        <taxon>Helianthus</taxon>
    </lineage>
</organism>
<evidence type="ECO:0000313" key="2">
    <source>
        <dbReference type="Proteomes" id="UP000215914"/>
    </source>
</evidence>
<sequence>MWVSTLKKRVRFWIRMGFGPAQVSAQDGLRHEIGFGSERFQFESSFGPRRVFARGGFWIGTGRFGSGADTGFRTGRVSDRNRF</sequence>
<dbReference type="AlphaFoldDB" id="A0A9K3ISA5"/>
<comment type="caution">
    <text evidence="1">The sequence shown here is derived from an EMBL/GenBank/DDBJ whole genome shotgun (WGS) entry which is preliminary data.</text>
</comment>
<dbReference type="EMBL" id="MNCJ02000321">
    <property type="protein sequence ID" value="KAF5801842.1"/>
    <property type="molecule type" value="Genomic_DNA"/>
</dbReference>
<dbReference type="Proteomes" id="UP000215914">
    <property type="component" value="Unassembled WGS sequence"/>
</dbReference>
<evidence type="ECO:0000313" key="1">
    <source>
        <dbReference type="EMBL" id="KAF5801842.1"/>
    </source>
</evidence>
<reference evidence="1" key="2">
    <citation type="submission" date="2020-06" db="EMBL/GenBank/DDBJ databases">
        <title>Helianthus annuus Genome sequencing and assembly Release 2.</title>
        <authorList>
            <person name="Gouzy J."/>
            <person name="Langlade N."/>
            <person name="Munos S."/>
        </authorList>
    </citation>
    <scope>NUCLEOTIDE SEQUENCE</scope>
    <source>
        <tissue evidence="1">Leaves</tissue>
    </source>
</reference>